<sequence>MNQEKKDTSQASAASVASTDSVAASVHDEDTVPLHAVENESEARMADDEVPGALEYVPHTVDANEQATGGPTAEPSVVGTPGSSAMPSKGMSPEGGVTPEDLSRTSFTSIDGAEGGSRCKKPRRKKSRRSKEHRREAVVVVSRSNILRDPLHVCLGRPFPSDDDAGSAARAPDPKPAPSAATDSVVAYVTSTNVDDPGLCSASSAATVEKAAEQTELVNEKAVLNAILSDLMECLELRSSFKYDMADEDGQEQRNGLREPRGERGGASSKGEGKRESNPTDTCEKESEERRPDVSMGEASLLQQLCPAEEKQAVEPHAQRCIAGSEEAQRSPVSSALDNKEGDRGVGKRPGSPAAATELGDLEANKQKQSQDVVVHEAPLVFVSMSRTEAGERNQIARFKSRSACVTGAETKEPFVSKQDDGDDDEEEEEDRGCLDMAFGAGSFTDDLDLGQLGPGNASSPNTASGIQGCWHDFLGQIKMVSKYIQTECWNEPESESSFSEVVRKQRSGSTKTLHRACSLQITVPERRPAAAGGLCSEESSAEELAKIFAAYSSSPTARVGKDESGRADVKGVVRDRNFGVPSPTTTGGGGGGTTTASPPAAGVVQGSACDGCGSATVVYGSAAE</sequence>
<name>A0ACB8DGG2_DERSI</name>
<reference evidence="1" key="1">
    <citation type="submission" date="2020-05" db="EMBL/GenBank/DDBJ databases">
        <title>Large-scale comparative analyses of tick genomes elucidate their genetic diversity and vector capacities.</title>
        <authorList>
            <person name="Jia N."/>
            <person name="Wang J."/>
            <person name="Shi W."/>
            <person name="Du L."/>
            <person name="Sun Y."/>
            <person name="Zhan W."/>
            <person name="Jiang J."/>
            <person name="Wang Q."/>
            <person name="Zhang B."/>
            <person name="Ji P."/>
            <person name="Sakyi L.B."/>
            <person name="Cui X."/>
            <person name="Yuan T."/>
            <person name="Jiang B."/>
            <person name="Yang W."/>
            <person name="Lam T.T.-Y."/>
            <person name="Chang Q."/>
            <person name="Ding S."/>
            <person name="Wang X."/>
            <person name="Zhu J."/>
            <person name="Ruan X."/>
            <person name="Zhao L."/>
            <person name="Wei J."/>
            <person name="Que T."/>
            <person name="Du C."/>
            <person name="Cheng J."/>
            <person name="Dai P."/>
            <person name="Han X."/>
            <person name="Huang E."/>
            <person name="Gao Y."/>
            <person name="Liu J."/>
            <person name="Shao H."/>
            <person name="Ye R."/>
            <person name="Li L."/>
            <person name="Wei W."/>
            <person name="Wang X."/>
            <person name="Wang C."/>
            <person name="Yang T."/>
            <person name="Huo Q."/>
            <person name="Li W."/>
            <person name="Guo W."/>
            <person name="Chen H."/>
            <person name="Zhou L."/>
            <person name="Ni X."/>
            <person name="Tian J."/>
            <person name="Zhou Y."/>
            <person name="Sheng Y."/>
            <person name="Liu T."/>
            <person name="Pan Y."/>
            <person name="Xia L."/>
            <person name="Li J."/>
            <person name="Zhao F."/>
            <person name="Cao W."/>
        </authorList>
    </citation>
    <scope>NUCLEOTIDE SEQUENCE</scope>
    <source>
        <strain evidence="1">Dsil-2018</strain>
    </source>
</reference>
<dbReference type="EMBL" id="CM023471">
    <property type="protein sequence ID" value="KAH7967232.1"/>
    <property type="molecule type" value="Genomic_DNA"/>
</dbReference>
<comment type="caution">
    <text evidence="1">The sequence shown here is derived from an EMBL/GenBank/DDBJ whole genome shotgun (WGS) entry which is preliminary data.</text>
</comment>
<gene>
    <name evidence="1" type="ORF">HPB49_023660</name>
</gene>
<proteinExistence type="predicted"/>
<evidence type="ECO:0000313" key="1">
    <source>
        <dbReference type="EMBL" id="KAH7967232.1"/>
    </source>
</evidence>
<accession>A0ACB8DGG2</accession>
<organism evidence="1 2">
    <name type="scientific">Dermacentor silvarum</name>
    <name type="common">Tick</name>
    <dbReference type="NCBI Taxonomy" id="543639"/>
    <lineage>
        <taxon>Eukaryota</taxon>
        <taxon>Metazoa</taxon>
        <taxon>Ecdysozoa</taxon>
        <taxon>Arthropoda</taxon>
        <taxon>Chelicerata</taxon>
        <taxon>Arachnida</taxon>
        <taxon>Acari</taxon>
        <taxon>Parasitiformes</taxon>
        <taxon>Ixodida</taxon>
        <taxon>Ixodoidea</taxon>
        <taxon>Ixodidae</taxon>
        <taxon>Rhipicephalinae</taxon>
        <taxon>Dermacentor</taxon>
    </lineage>
</organism>
<protein>
    <submittedName>
        <fullName evidence="1">Uncharacterized protein</fullName>
    </submittedName>
</protein>
<keyword evidence="2" id="KW-1185">Reference proteome</keyword>
<evidence type="ECO:0000313" key="2">
    <source>
        <dbReference type="Proteomes" id="UP000821865"/>
    </source>
</evidence>
<dbReference type="Proteomes" id="UP000821865">
    <property type="component" value="Chromosome 2"/>
</dbReference>